<dbReference type="OrthoDB" id="2735536at2759"/>
<dbReference type="AlphaFoldDB" id="A0A9P8NUI2"/>
<protein>
    <submittedName>
        <fullName evidence="2">Uncharacterized protein</fullName>
    </submittedName>
</protein>
<reference evidence="2" key="1">
    <citation type="journal article" date="2021" name="Open Biol.">
        <title>Shared evolutionary footprints suggest mitochondrial oxidative damage underlies multiple complex I losses in fungi.</title>
        <authorList>
            <person name="Schikora-Tamarit M.A."/>
            <person name="Marcet-Houben M."/>
            <person name="Nosek J."/>
            <person name="Gabaldon T."/>
        </authorList>
    </citation>
    <scope>NUCLEOTIDE SEQUENCE</scope>
    <source>
        <strain evidence="2">NCAIM Y.01608</strain>
    </source>
</reference>
<name>A0A9P8NUI2_9ASCO</name>
<evidence type="ECO:0000256" key="1">
    <source>
        <dbReference type="SAM" id="MobiDB-lite"/>
    </source>
</evidence>
<accession>A0A9P8NUI2</accession>
<organism evidence="2 3">
    <name type="scientific">Ogataea polymorpha</name>
    <dbReference type="NCBI Taxonomy" id="460523"/>
    <lineage>
        <taxon>Eukaryota</taxon>
        <taxon>Fungi</taxon>
        <taxon>Dikarya</taxon>
        <taxon>Ascomycota</taxon>
        <taxon>Saccharomycotina</taxon>
        <taxon>Pichiomycetes</taxon>
        <taxon>Pichiales</taxon>
        <taxon>Pichiaceae</taxon>
        <taxon>Ogataea</taxon>
    </lineage>
</organism>
<evidence type="ECO:0000313" key="3">
    <source>
        <dbReference type="Proteomes" id="UP000788993"/>
    </source>
</evidence>
<proteinExistence type="predicted"/>
<dbReference type="Proteomes" id="UP000788993">
    <property type="component" value="Unassembled WGS sequence"/>
</dbReference>
<gene>
    <name evidence="2" type="ORF">OGATHE_005531</name>
</gene>
<dbReference type="InterPro" id="IPR016712">
    <property type="entry name" value="Rbsml_bS1m-like"/>
</dbReference>
<dbReference type="EMBL" id="JAEUBD010001504">
    <property type="protein sequence ID" value="KAH3659486.1"/>
    <property type="molecule type" value="Genomic_DNA"/>
</dbReference>
<dbReference type="PANTHER" id="PTHR28058:SF1">
    <property type="entry name" value="SMALL RIBOSOMAL SUBUNIT PROTEIN BS1M"/>
    <property type="match status" value="1"/>
</dbReference>
<evidence type="ECO:0000313" key="2">
    <source>
        <dbReference type="EMBL" id="KAH3659486.1"/>
    </source>
</evidence>
<dbReference type="PANTHER" id="PTHR28058">
    <property type="entry name" value="37S RIBOSOMAL PROTEIN MRP51, MITOCHONDRIAL"/>
    <property type="match status" value="1"/>
</dbReference>
<dbReference type="GO" id="GO:0070124">
    <property type="term" value="P:mitochondrial translational initiation"/>
    <property type="evidence" value="ECO:0007669"/>
    <property type="project" value="TreeGrafter"/>
</dbReference>
<keyword evidence="3" id="KW-1185">Reference proteome</keyword>
<dbReference type="GO" id="GO:0005763">
    <property type="term" value="C:mitochondrial small ribosomal subunit"/>
    <property type="evidence" value="ECO:0007669"/>
    <property type="project" value="TreeGrafter"/>
</dbReference>
<dbReference type="GO" id="GO:0003735">
    <property type="term" value="F:structural constituent of ribosome"/>
    <property type="evidence" value="ECO:0007669"/>
    <property type="project" value="TreeGrafter"/>
</dbReference>
<dbReference type="Pfam" id="PF11709">
    <property type="entry name" value="Mit_ribos_Mrp51"/>
    <property type="match status" value="2"/>
</dbReference>
<reference evidence="2" key="2">
    <citation type="submission" date="2021-01" db="EMBL/GenBank/DDBJ databases">
        <authorList>
            <person name="Schikora-Tamarit M.A."/>
        </authorList>
    </citation>
    <scope>NUCLEOTIDE SEQUENCE</scope>
    <source>
        <strain evidence="2">NCAIM Y.01608</strain>
    </source>
</reference>
<comment type="caution">
    <text evidence="2">The sequence shown here is derived from an EMBL/GenBank/DDBJ whole genome shotgun (WGS) entry which is preliminary data.</text>
</comment>
<feature type="region of interest" description="Disordered" evidence="1">
    <location>
        <begin position="316"/>
        <end position="338"/>
    </location>
</feature>
<sequence length="358" mass="40192">MSDLARLFRTTRIAQLPRQLGELGADRSATFPTHQVIESPPSSFARRDFGLKMRIPTKIKSKYIVVNNLDNKYGLPDFEPLGGFAFKKKKFQEFGIPISVRNPTMTTKSNSNPLFPGHDPWEGHSSVSVALGMKVQRPSSLEFATNKKYLRTLRKPFMEWLALKYPEKIAQADLSNEIVEFLETRKVDEAKLNRKKYQFPTLYREQLSGTAGLSYNLKGRLFQTPNGPQSARVLPGRYISARSTGSRFALGGFIGNSVTSGLHVKYLNKLADVRRPLDAEGRYAREFTIPLIPKAAHLNLVKKRFDFEVEPVKDQDTSKKGGFSTVKRFSPRSPIGGPDKSQLVLSSLLGLLETVGKK</sequence>